<accession>A0A5Q4VEJ8</accession>
<dbReference type="InterPro" id="IPR007446">
    <property type="entry name" value="PilP"/>
</dbReference>
<evidence type="ECO:0000313" key="3">
    <source>
        <dbReference type="Proteomes" id="UP000321899"/>
    </source>
</evidence>
<evidence type="ECO:0000313" key="2">
    <source>
        <dbReference type="EMBL" id="TYT76104.1"/>
    </source>
</evidence>
<sequence length="347" mass="38766">MIRFDKKSGCRGTAWLFFMLVLLVLSFGCGQEPPPPPAPEKAEILRRSIIFQEAEKDIRSGDSLYGKTETETEYSKETSDDGDLEKLLVSNEQKALNGVKTVRLPSEEVSEKKVVSLEPVEEAKALVEPSDTDPVKASDVSEMDADALALLEKKRKQESKDFFPVKDTVSPSVDNEKKPAEAPEAGDISLVSEEDGVLSGDFEEIVSGEEVLDDKMLVAVPEQPVYKPEGRIDPFRPLIQERPRVQQQQRSEERPERRIPQTPLEKVDLSQLKLVGIVRSPMGPRAMVEESSGRGYVVTEGTYMGLHGGRVTAIERERLVVTEIVENLAGEFREEEREMRLQKPTGE</sequence>
<dbReference type="OrthoDB" id="9788988at2"/>
<evidence type="ECO:0000256" key="1">
    <source>
        <dbReference type="SAM" id="MobiDB-lite"/>
    </source>
</evidence>
<proteinExistence type="predicted"/>
<protein>
    <submittedName>
        <fullName evidence="2">Pilus assembly protein PilP</fullName>
    </submittedName>
</protein>
<feature type="region of interest" description="Disordered" evidence="1">
    <location>
        <begin position="61"/>
        <end position="82"/>
    </location>
</feature>
<dbReference type="Gene3D" id="2.30.30.830">
    <property type="match status" value="1"/>
</dbReference>
<organism evidence="2 3">
    <name type="scientific">Desulfobotulus mexicanus</name>
    <dbReference type="NCBI Taxonomy" id="2586642"/>
    <lineage>
        <taxon>Bacteria</taxon>
        <taxon>Pseudomonadati</taxon>
        <taxon>Thermodesulfobacteriota</taxon>
        <taxon>Desulfobacteria</taxon>
        <taxon>Desulfobacterales</taxon>
        <taxon>Desulfobacteraceae</taxon>
        <taxon>Desulfobotulus</taxon>
    </lineage>
</organism>
<reference evidence="2 3" key="1">
    <citation type="submission" date="2019-06" db="EMBL/GenBank/DDBJ databases">
        <title>Desulfobotulus mexicanus sp. nov., a novel sulfate-reducing bacterium isolated from the sediment of an alkaline crater lake in Mexico.</title>
        <authorList>
            <person name="Hirschler-Rea A."/>
        </authorList>
    </citation>
    <scope>NUCLEOTIDE SEQUENCE [LARGE SCALE GENOMIC DNA]</scope>
    <source>
        <strain evidence="2 3">PAR22N</strain>
    </source>
</reference>
<feature type="compositionally biased region" description="Basic and acidic residues" evidence="1">
    <location>
        <begin position="228"/>
        <end position="259"/>
    </location>
</feature>
<dbReference type="Proteomes" id="UP000321899">
    <property type="component" value="Unassembled WGS sequence"/>
</dbReference>
<feature type="region of interest" description="Disordered" evidence="1">
    <location>
        <begin position="160"/>
        <end position="188"/>
    </location>
</feature>
<dbReference type="Pfam" id="PF04351">
    <property type="entry name" value="PilP"/>
    <property type="match status" value="1"/>
</dbReference>
<dbReference type="EMBL" id="VDMB01000001">
    <property type="protein sequence ID" value="TYT76104.1"/>
    <property type="molecule type" value="Genomic_DNA"/>
</dbReference>
<dbReference type="PROSITE" id="PS51257">
    <property type="entry name" value="PROKAR_LIPOPROTEIN"/>
    <property type="match status" value="1"/>
</dbReference>
<comment type="caution">
    <text evidence="2">The sequence shown here is derived from an EMBL/GenBank/DDBJ whole genome shotgun (WGS) entry which is preliminary data.</text>
</comment>
<dbReference type="AlphaFoldDB" id="A0A5Q4VEJ8"/>
<name>A0A5Q4VEJ8_9BACT</name>
<feature type="region of interest" description="Disordered" evidence="1">
    <location>
        <begin position="228"/>
        <end position="264"/>
    </location>
</feature>
<keyword evidence="3" id="KW-1185">Reference proteome</keyword>
<feature type="compositionally biased region" description="Basic and acidic residues" evidence="1">
    <location>
        <begin position="68"/>
        <end position="79"/>
    </location>
</feature>
<gene>
    <name evidence="2" type="ORF">FIM25_00685</name>
</gene>